<protein>
    <submittedName>
        <fullName evidence="1">Uncharacterized protein</fullName>
    </submittedName>
</protein>
<evidence type="ECO:0000313" key="1">
    <source>
        <dbReference type="EMBL" id="DAE05504.1"/>
    </source>
</evidence>
<accession>A0A8S5PFQ9</accession>
<organism evidence="1">
    <name type="scientific">Siphoviridae sp. ctLOE2</name>
    <dbReference type="NCBI Taxonomy" id="2825454"/>
    <lineage>
        <taxon>Viruses</taxon>
        <taxon>Duplodnaviria</taxon>
        <taxon>Heunggongvirae</taxon>
        <taxon>Uroviricota</taxon>
        <taxon>Caudoviricetes</taxon>
    </lineage>
</organism>
<sequence length="130" mass="15211">MLLKPENSTDTTELLECHGEYDVYQYNHGYGDVYKATIRISGHDRKAVWEQLDANKPAYDELSMTRGLRGIKELEPGTILGFISHIDTTVTSKYERERPHFFMMELTYVKNPLDISFREFVKDYFQYGGQ</sequence>
<reference evidence="1" key="1">
    <citation type="journal article" date="2021" name="Proc. Natl. Acad. Sci. U.S.A.">
        <title>A Catalog of Tens of Thousands of Viruses from Human Metagenomes Reveals Hidden Associations with Chronic Diseases.</title>
        <authorList>
            <person name="Tisza M.J."/>
            <person name="Buck C.B."/>
        </authorList>
    </citation>
    <scope>NUCLEOTIDE SEQUENCE</scope>
    <source>
        <strain evidence="1">CtLOE2</strain>
    </source>
</reference>
<name>A0A8S5PFQ9_9CAUD</name>
<proteinExistence type="predicted"/>
<dbReference type="EMBL" id="BK015411">
    <property type="protein sequence ID" value="DAE05504.1"/>
    <property type="molecule type" value="Genomic_DNA"/>
</dbReference>